<name>A0A517L6F1_9PEZI</name>
<dbReference type="EMBL" id="CP042189">
    <property type="protein sequence ID" value="QDS71215.1"/>
    <property type="molecule type" value="Genomic_DNA"/>
</dbReference>
<feature type="compositionally biased region" description="Basic and acidic residues" evidence="1">
    <location>
        <begin position="531"/>
        <end position="580"/>
    </location>
</feature>
<feature type="region of interest" description="Disordered" evidence="1">
    <location>
        <begin position="447"/>
        <end position="475"/>
    </location>
</feature>
<evidence type="ECO:0000313" key="2">
    <source>
        <dbReference type="EMBL" id="QDS71215.1"/>
    </source>
</evidence>
<dbReference type="Proteomes" id="UP000316270">
    <property type="component" value="Chromosome 5"/>
</dbReference>
<evidence type="ECO:0000256" key="1">
    <source>
        <dbReference type="SAM" id="MobiDB-lite"/>
    </source>
</evidence>
<dbReference type="AlphaFoldDB" id="A0A517L6F1"/>
<organism evidence="2 3">
    <name type="scientific">Venturia effusa</name>
    <dbReference type="NCBI Taxonomy" id="50376"/>
    <lineage>
        <taxon>Eukaryota</taxon>
        <taxon>Fungi</taxon>
        <taxon>Dikarya</taxon>
        <taxon>Ascomycota</taxon>
        <taxon>Pezizomycotina</taxon>
        <taxon>Dothideomycetes</taxon>
        <taxon>Pleosporomycetidae</taxon>
        <taxon>Venturiales</taxon>
        <taxon>Venturiaceae</taxon>
        <taxon>Venturia</taxon>
    </lineage>
</organism>
<gene>
    <name evidence="2" type="ORF">FKW77_010375</name>
</gene>
<keyword evidence="3" id="KW-1185">Reference proteome</keyword>
<feature type="compositionally biased region" description="Acidic residues" evidence="1">
    <location>
        <begin position="504"/>
        <end position="528"/>
    </location>
</feature>
<proteinExistence type="predicted"/>
<feature type="region of interest" description="Disordered" evidence="1">
    <location>
        <begin position="496"/>
        <end position="580"/>
    </location>
</feature>
<protein>
    <submittedName>
        <fullName evidence="2">Uncharacterized protein</fullName>
    </submittedName>
</protein>
<dbReference type="OrthoDB" id="10486496at2759"/>
<feature type="compositionally biased region" description="Basic and acidic residues" evidence="1">
    <location>
        <begin position="460"/>
        <end position="475"/>
    </location>
</feature>
<sequence length="580" mass="65393">MENKSRSRVTKQLFASKIPAGSARSVPAKSLDGINFGEYDPRIPLPPRPNRWLTKQCDLKGSYNMESFTVYKNAHTIEAQKPATRSQAKILSKRKDWVRIGCDDGRVVWWLPASHKTTFEKPWSLLYRPSQEEKHYQEIVGRNGVKRWIYQKSGARSRVLTEMPNILKFSPVWMVHEITKSIWQESMASCPKPPQITQQVIDGTFEEVQKASFSLNRNLSRDAFGILWYGCADKIMAPIAAIENQRARLMYGYSKFGAGTLKSSDILYKWIEASMERCCYPGIYTEQENLIDALFETRAQAETMWPSRLSSTQQKIVETISLAMEKQIDRLENSCEDPAMSLQESEKNMNIVRAFRRVFARRFGPESGTNSAAYTYRPLLITHSRRMSTLQHATTVFSPDEFKSMSDFYLRTDCIASGAVGKIGVEDVSQNSLKTIFPQQSEKVIEVDKNLKRPGSSNLEDARHEETVEADVKPHAGPDLGALILDFEQMALSGPLQGEGVVDSTDESGSESESDSESDSDSDSDSGSEIEPQHVDEELSEIEREESIVSDAESDRVRELGDEGHPLYDKDIAGGYAAER</sequence>
<evidence type="ECO:0000313" key="3">
    <source>
        <dbReference type="Proteomes" id="UP000316270"/>
    </source>
</evidence>
<accession>A0A517L6F1</accession>
<reference evidence="2 3" key="1">
    <citation type="submission" date="2019-07" db="EMBL/GenBank/DDBJ databases">
        <title>Finished genome of Venturia effusa.</title>
        <authorList>
            <person name="Young C.A."/>
            <person name="Cox M.P."/>
            <person name="Ganley A.R.D."/>
            <person name="David W.J."/>
        </authorList>
    </citation>
    <scope>NUCLEOTIDE SEQUENCE [LARGE SCALE GENOMIC DNA]</scope>
    <source>
        <strain evidence="3">albino</strain>
    </source>
</reference>